<evidence type="ECO:0000313" key="3">
    <source>
        <dbReference type="Proteomes" id="UP001430953"/>
    </source>
</evidence>
<organism evidence="2 3">
    <name type="scientific">Cardiocondyla obscurior</name>
    <dbReference type="NCBI Taxonomy" id="286306"/>
    <lineage>
        <taxon>Eukaryota</taxon>
        <taxon>Metazoa</taxon>
        <taxon>Ecdysozoa</taxon>
        <taxon>Arthropoda</taxon>
        <taxon>Hexapoda</taxon>
        <taxon>Insecta</taxon>
        <taxon>Pterygota</taxon>
        <taxon>Neoptera</taxon>
        <taxon>Endopterygota</taxon>
        <taxon>Hymenoptera</taxon>
        <taxon>Apocrita</taxon>
        <taxon>Aculeata</taxon>
        <taxon>Formicoidea</taxon>
        <taxon>Formicidae</taxon>
        <taxon>Myrmicinae</taxon>
        <taxon>Cardiocondyla</taxon>
    </lineage>
</organism>
<keyword evidence="3" id="KW-1185">Reference proteome</keyword>
<proteinExistence type="predicted"/>
<dbReference type="Proteomes" id="UP001430953">
    <property type="component" value="Unassembled WGS sequence"/>
</dbReference>
<feature type="region of interest" description="Disordered" evidence="1">
    <location>
        <begin position="1"/>
        <end position="26"/>
    </location>
</feature>
<accession>A0AAW2F3C6</accession>
<evidence type="ECO:0000313" key="2">
    <source>
        <dbReference type="EMBL" id="KAL0109369.1"/>
    </source>
</evidence>
<dbReference type="EMBL" id="JADYXP020000015">
    <property type="protein sequence ID" value="KAL0109369.1"/>
    <property type="molecule type" value="Genomic_DNA"/>
</dbReference>
<name>A0AAW2F3C6_9HYME</name>
<evidence type="ECO:0000256" key="1">
    <source>
        <dbReference type="SAM" id="MobiDB-lite"/>
    </source>
</evidence>
<reference evidence="2 3" key="1">
    <citation type="submission" date="2023-03" db="EMBL/GenBank/DDBJ databases">
        <title>High recombination rates correlate with genetic variation in Cardiocondyla obscurior ants.</title>
        <authorList>
            <person name="Errbii M."/>
        </authorList>
    </citation>
    <scope>NUCLEOTIDE SEQUENCE [LARGE SCALE GENOMIC DNA]</scope>
    <source>
        <strain evidence="2">Alpha-2009</strain>
        <tissue evidence="2">Whole body</tissue>
    </source>
</reference>
<sequence>MNTTLSEVPESSFSPRPSSSPLLPSSSVPLYCTFIETRRSSKTRVRAASLFSRRDSAANRDALSLRRVRPSIVYGNTYKNCDNTRCVRACSRISYKVREL</sequence>
<gene>
    <name evidence="2" type="ORF">PUN28_014444</name>
</gene>
<comment type="caution">
    <text evidence="2">The sequence shown here is derived from an EMBL/GenBank/DDBJ whole genome shotgun (WGS) entry which is preliminary data.</text>
</comment>
<protein>
    <submittedName>
        <fullName evidence="2">Uncharacterized protein</fullName>
    </submittedName>
</protein>
<dbReference type="AlphaFoldDB" id="A0AAW2F3C6"/>